<keyword evidence="5" id="KW-0347">Helicase</keyword>
<dbReference type="GO" id="GO:0016887">
    <property type="term" value="F:ATP hydrolysis activity"/>
    <property type="evidence" value="ECO:0007669"/>
    <property type="project" value="TreeGrafter"/>
</dbReference>
<dbReference type="InterPro" id="IPR027417">
    <property type="entry name" value="P-loop_NTPase"/>
</dbReference>
<dbReference type="GO" id="GO:0005524">
    <property type="term" value="F:ATP binding"/>
    <property type="evidence" value="ECO:0007669"/>
    <property type="project" value="UniProtKB-KW"/>
</dbReference>
<dbReference type="AlphaFoldDB" id="A0A951PCN5"/>
<dbReference type="PROSITE" id="PS51192">
    <property type="entry name" value="HELICASE_ATP_BIND_1"/>
    <property type="match status" value="1"/>
</dbReference>
<reference evidence="5" key="2">
    <citation type="journal article" date="2022" name="Microbiol. Resour. Announc.">
        <title>Metagenome Sequencing to Explore Phylogenomics of Terrestrial Cyanobacteria.</title>
        <authorList>
            <person name="Ward R.D."/>
            <person name="Stajich J.E."/>
            <person name="Johansen J.R."/>
            <person name="Huntemann M."/>
            <person name="Clum A."/>
            <person name="Foster B."/>
            <person name="Foster B."/>
            <person name="Roux S."/>
            <person name="Palaniappan K."/>
            <person name="Varghese N."/>
            <person name="Mukherjee S."/>
            <person name="Reddy T.B.K."/>
            <person name="Daum C."/>
            <person name="Copeland A."/>
            <person name="Chen I.A."/>
            <person name="Ivanova N.N."/>
            <person name="Kyrpides N.C."/>
            <person name="Shapiro N."/>
            <person name="Eloe-Fadrosh E.A."/>
            <person name="Pietrasiak N."/>
        </authorList>
    </citation>
    <scope>NUCLEOTIDE SEQUENCE</scope>
    <source>
        <strain evidence="5">GSE-TBD4-15B</strain>
    </source>
</reference>
<evidence type="ECO:0000313" key="6">
    <source>
        <dbReference type="Proteomes" id="UP000707356"/>
    </source>
</evidence>
<accession>A0A951PCN5</accession>
<dbReference type="SMART" id="SM00487">
    <property type="entry name" value="DEXDc"/>
    <property type="match status" value="1"/>
</dbReference>
<keyword evidence="1" id="KW-0547">Nucleotide-binding</keyword>
<evidence type="ECO:0000313" key="5">
    <source>
        <dbReference type="EMBL" id="MBW4465984.1"/>
    </source>
</evidence>
<protein>
    <submittedName>
        <fullName evidence="5">DEAD/DEAH box helicase</fullName>
    </submittedName>
</protein>
<evidence type="ECO:0000256" key="2">
    <source>
        <dbReference type="ARBA" id="ARBA00022840"/>
    </source>
</evidence>
<dbReference type="InterPro" id="IPR001650">
    <property type="entry name" value="Helicase_C-like"/>
</dbReference>
<keyword evidence="5" id="KW-0378">Hydrolase</keyword>
<dbReference type="PANTHER" id="PTHR47962">
    <property type="entry name" value="ATP-DEPENDENT HELICASE LHR-RELATED-RELATED"/>
    <property type="match status" value="1"/>
</dbReference>
<dbReference type="EMBL" id="JAHHHV010000065">
    <property type="protein sequence ID" value="MBW4465984.1"/>
    <property type="molecule type" value="Genomic_DNA"/>
</dbReference>
<keyword evidence="2" id="KW-0067">ATP-binding</keyword>
<dbReference type="GO" id="GO:0004386">
    <property type="term" value="F:helicase activity"/>
    <property type="evidence" value="ECO:0007669"/>
    <property type="project" value="UniProtKB-KW"/>
</dbReference>
<dbReference type="Pfam" id="PF00270">
    <property type="entry name" value="DEAD"/>
    <property type="match status" value="1"/>
</dbReference>
<dbReference type="InterPro" id="IPR011545">
    <property type="entry name" value="DEAD/DEAH_box_helicase_dom"/>
</dbReference>
<feature type="domain" description="Helicase ATP-binding" evidence="3">
    <location>
        <begin position="41"/>
        <end position="223"/>
    </location>
</feature>
<dbReference type="Pfam" id="PF00271">
    <property type="entry name" value="Helicase_C"/>
    <property type="match status" value="1"/>
</dbReference>
<dbReference type="SUPFAM" id="SSF52540">
    <property type="entry name" value="P-loop containing nucleoside triphosphate hydrolases"/>
    <property type="match status" value="2"/>
</dbReference>
<dbReference type="InterPro" id="IPR014001">
    <property type="entry name" value="Helicase_ATP-bd"/>
</dbReference>
<dbReference type="PROSITE" id="PS51194">
    <property type="entry name" value="HELICASE_CTER"/>
    <property type="match status" value="1"/>
</dbReference>
<gene>
    <name evidence="5" type="ORF">KME07_11170</name>
</gene>
<sequence length="742" mass="83282">MAAAPDEFASSAFHQLHPEVQRWIWEQNWAELRDIQEQAIAPILAGNLDLIIAAATAGGKTEAAFLPIFSKLLEAENREANSVQVLYISPLKALINDQHRRLEALGERLEIAVHPWHGDVSASRKQRLLKQPSGILLITPEALEAMFILRGHQLTQLFSGLRYAVIDELHSFIGTERGQQLRSLLHRLEAALGRPVARIGLSATLGEMDLAKQYLRDAQVRLILSSATGQELKLQIRGYRRTAPLFLDEQEQEQDGTVDELDIARHIFKVMRGSKNLIFINRRQEVEKYTDLLSRLCEMQRLPNEFMPHYGSLSKELRQAAEEALKEPNRPANVVCTSTLELGIDIGSVTSIAQIGAPYSVASTRQRLGRSGRQQSDPAILRIYISEPEVTPQTSPEAALHPALVQAIAVVNLLLQGWYEPPQIQRLHLSTLIQQLLSLIAQQSGIRPDYAWKLLCQTGAFDRVDQSTYMQLLRCLGEQDLIQQTPEGLLLLGLTGERLVNHYSFYTAFKTPEEYRVTTTGKTLGTLPIDYPLIEGMYLIFAGKRWQILAVDRRHRVIDVQRSTAGRVPYFSGAAGLVHDRIRQEMWQIYLDSDLPVFLDETARSLLLEARQNFRRYGLDQRQLVEAGGDTLIFPWMGSLVINTLALELAGLGLKVETGTLALTVSRITPQKLLRHLTELAADCPEALNLAATVANKVSEKHDQFLSEPLLCQNYAAGYLDVQKAWNTLRQIVSEPLAEPLI</sequence>
<evidence type="ECO:0000256" key="1">
    <source>
        <dbReference type="ARBA" id="ARBA00022741"/>
    </source>
</evidence>
<evidence type="ECO:0000259" key="4">
    <source>
        <dbReference type="PROSITE" id="PS51194"/>
    </source>
</evidence>
<dbReference type="CDD" id="cd17922">
    <property type="entry name" value="DEXHc_LHR-like"/>
    <property type="match status" value="1"/>
</dbReference>
<dbReference type="SMART" id="SM00490">
    <property type="entry name" value="HELICc"/>
    <property type="match status" value="1"/>
</dbReference>
<dbReference type="Proteomes" id="UP000707356">
    <property type="component" value="Unassembled WGS sequence"/>
</dbReference>
<proteinExistence type="predicted"/>
<reference evidence="5" key="1">
    <citation type="submission" date="2021-05" db="EMBL/GenBank/DDBJ databases">
        <authorList>
            <person name="Pietrasiak N."/>
            <person name="Ward R."/>
            <person name="Stajich J.E."/>
            <person name="Kurbessoian T."/>
        </authorList>
    </citation>
    <scope>NUCLEOTIDE SEQUENCE</scope>
    <source>
        <strain evidence="5">GSE-TBD4-15B</strain>
    </source>
</reference>
<dbReference type="Gene3D" id="3.40.50.300">
    <property type="entry name" value="P-loop containing nucleotide triphosphate hydrolases"/>
    <property type="match status" value="2"/>
</dbReference>
<organism evidence="5 6">
    <name type="scientific">Pegethrix bostrychoides GSE-TBD4-15B</name>
    <dbReference type="NCBI Taxonomy" id="2839662"/>
    <lineage>
        <taxon>Bacteria</taxon>
        <taxon>Bacillati</taxon>
        <taxon>Cyanobacteriota</taxon>
        <taxon>Cyanophyceae</taxon>
        <taxon>Oculatellales</taxon>
        <taxon>Oculatellaceae</taxon>
        <taxon>Pegethrix</taxon>
    </lineage>
</organism>
<feature type="domain" description="Helicase C-terminal" evidence="4">
    <location>
        <begin position="262"/>
        <end position="440"/>
    </location>
</feature>
<evidence type="ECO:0000259" key="3">
    <source>
        <dbReference type="PROSITE" id="PS51192"/>
    </source>
</evidence>
<dbReference type="GO" id="GO:0003677">
    <property type="term" value="F:DNA binding"/>
    <property type="evidence" value="ECO:0007669"/>
    <property type="project" value="TreeGrafter"/>
</dbReference>
<name>A0A951PCN5_9CYAN</name>
<dbReference type="InterPro" id="IPR052511">
    <property type="entry name" value="ATP-dep_Helicase"/>
</dbReference>
<comment type="caution">
    <text evidence="5">The sequence shown here is derived from an EMBL/GenBank/DDBJ whole genome shotgun (WGS) entry which is preliminary data.</text>
</comment>
<dbReference type="PANTHER" id="PTHR47962:SF5">
    <property type="entry name" value="ATP-DEPENDENT HELICASE LHR-RELATED"/>
    <property type="match status" value="1"/>
</dbReference>